<organism evidence="3 4">
    <name type="scientific">Thiohalocapsa halophila</name>
    <dbReference type="NCBI Taxonomy" id="69359"/>
    <lineage>
        <taxon>Bacteria</taxon>
        <taxon>Pseudomonadati</taxon>
        <taxon>Pseudomonadota</taxon>
        <taxon>Gammaproteobacteria</taxon>
        <taxon>Chromatiales</taxon>
        <taxon>Chromatiaceae</taxon>
        <taxon>Thiohalocapsa</taxon>
    </lineage>
</organism>
<protein>
    <recommendedName>
        <fullName evidence="2">Glucose/Sorbosone dehydrogenase domain-containing protein</fullName>
    </recommendedName>
</protein>
<evidence type="ECO:0000313" key="4">
    <source>
        <dbReference type="Proteomes" id="UP000748752"/>
    </source>
</evidence>
<dbReference type="InterPro" id="IPR011042">
    <property type="entry name" value="6-blade_b-propeller_TolB-like"/>
</dbReference>
<evidence type="ECO:0000259" key="2">
    <source>
        <dbReference type="Pfam" id="PF07995"/>
    </source>
</evidence>
<dbReference type="PROSITE" id="PS51257">
    <property type="entry name" value="PROKAR_LIPOPROTEIN"/>
    <property type="match status" value="1"/>
</dbReference>
<dbReference type="InterPro" id="IPR012938">
    <property type="entry name" value="Glc/Sorbosone_DH"/>
</dbReference>
<dbReference type="EMBL" id="NRRV01000030">
    <property type="protein sequence ID" value="MBK1631693.1"/>
    <property type="molecule type" value="Genomic_DNA"/>
</dbReference>
<keyword evidence="1" id="KW-0732">Signal</keyword>
<gene>
    <name evidence="3" type="ORF">CKO31_13240</name>
</gene>
<feature type="signal peptide" evidence="1">
    <location>
        <begin position="1"/>
        <end position="32"/>
    </location>
</feature>
<proteinExistence type="predicted"/>
<keyword evidence="4" id="KW-1185">Reference proteome</keyword>
<feature type="domain" description="Glucose/Sorbosone dehydrogenase" evidence="2">
    <location>
        <begin position="55"/>
        <end position="393"/>
    </location>
</feature>
<evidence type="ECO:0000256" key="1">
    <source>
        <dbReference type="SAM" id="SignalP"/>
    </source>
</evidence>
<dbReference type="Proteomes" id="UP000748752">
    <property type="component" value="Unassembled WGS sequence"/>
</dbReference>
<dbReference type="Gene3D" id="2.120.10.30">
    <property type="entry name" value="TolB, C-terminal domain"/>
    <property type="match status" value="1"/>
</dbReference>
<dbReference type="PANTHER" id="PTHR19328:SF75">
    <property type="entry name" value="ALDOSE SUGAR DEHYDROGENASE YLII"/>
    <property type="match status" value="1"/>
</dbReference>
<sequence>MGGAKSRPRALSTVVAATVATLLLGCSAPVGSIEPSGKDVPEASGWRAEEVVRGLEHPWAIAWLPDGDALITERPGRLRLLAADGTLVPQPIGGLPAICGSCGQGGLLDVSLHPDFAQNRLVYFTFAQGDEERNRTALGRGRLNADKTRLTDTAVIFHNADWKSGGQHFGSRLVWLPDGTLLMSIGDGGNPPVSFAGDNIRKQAQNKGTHFGSLVRLTDTGKAAPDHPFVDDPDAKPELYSYGHRNIQGIVRHPDSGRVYANEHGSRGGDELNLIQAGNNYGWPEVTYSNEYWGPPISDVAQRPDVTDPLVVWTPSKAPSGLTVYTGERFPDWQGDLFSGALKFREIRWLDLENGKIVDERKLPIGERVRDLRMGPDGELYVLTDAANGALLRIVPQPATAN</sequence>
<name>A0ABS1CJ09_9GAMM</name>
<comment type="caution">
    <text evidence="3">The sequence shown here is derived from an EMBL/GenBank/DDBJ whole genome shotgun (WGS) entry which is preliminary data.</text>
</comment>
<dbReference type="PANTHER" id="PTHR19328">
    <property type="entry name" value="HEDGEHOG-INTERACTING PROTEIN"/>
    <property type="match status" value="1"/>
</dbReference>
<dbReference type="Pfam" id="PF07995">
    <property type="entry name" value="GSDH"/>
    <property type="match status" value="1"/>
</dbReference>
<feature type="chain" id="PRO_5047014406" description="Glucose/Sorbosone dehydrogenase domain-containing protein" evidence="1">
    <location>
        <begin position="33"/>
        <end position="402"/>
    </location>
</feature>
<evidence type="ECO:0000313" key="3">
    <source>
        <dbReference type="EMBL" id="MBK1631693.1"/>
    </source>
</evidence>
<dbReference type="InterPro" id="IPR011041">
    <property type="entry name" value="Quinoprot_gluc/sorb_DH_b-prop"/>
</dbReference>
<dbReference type="SUPFAM" id="SSF50952">
    <property type="entry name" value="Soluble quinoprotein glucose dehydrogenase"/>
    <property type="match status" value="1"/>
</dbReference>
<reference evidence="3 4" key="1">
    <citation type="journal article" date="2020" name="Microorganisms">
        <title>Osmotic Adaptation and Compatible Solute Biosynthesis of Phototrophic Bacteria as Revealed from Genome Analyses.</title>
        <authorList>
            <person name="Imhoff J.F."/>
            <person name="Rahn T."/>
            <person name="Kunzel S."/>
            <person name="Keller A."/>
            <person name="Neulinger S.C."/>
        </authorList>
    </citation>
    <scope>NUCLEOTIDE SEQUENCE [LARGE SCALE GENOMIC DNA]</scope>
    <source>
        <strain evidence="3 4">DSM 6210</strain>
    </source>
</reference>
<accession>A0ABS1CJ09</accession>